<comment type="similarity">
    <text evidence="2">Belongs to the ParB family.</text>
</comment>
<keyword evidence="3" id="KW-0159">Chromosome partition</keyword>
<evidence type="ECO:0000313" key="6">
    <source>
        <dbReference type="EMBL" id="SBW12568.1"/>
    </source>
</evidence>
<dbReference type="CDD" id="cd16393">
    <property type="entry name" value="SPO0J_N"/>
    <property type="match status" value="1"/>
</dbReference>
<dbReference type="Gene3D" id="3.90.1530.30">
    <property type="match status" value="1"/>
</dbReference>
<dbReference type="SUPFAM" id="SSF109709">
    <property type="entry name" value="KorB DNA-binding domain-like"/>
    <property type="match status" value="1"/>
</dbReference>
<name>A0A212KLN4_9FIRM</name>
<feature type="domain" description="ParB-like N-terminal" evidence="5">
    <location>
        <begin position="16"/>
        <end position="105"/>
    </location>
</feature>
<protein>
    <submittedName>
        <fullName evidence="6">Nucleoid occlusion protein</fullName>
    </submittedName>
</protein>
<dbReference type="GO" id="GO:0003677">
    <property type="term" value="F:DNA binding"/>
    <property type="evidence" value="ECO:0007669"/>
    <property type="project" value="UniProtKB-KW"/>
</dbReference>
<accession>A0A212KLN4</accession>
<dbReference type="AlphaFoldDB" id="A0A212KLN4"/>
<dbReference type="SMART" id="SM00470">
    <property type="entry name" value="ParB"/>
    <property type="match status" value="1"/>
</dbReference>
<sequence length="271" mass="30225">MALGRKKGLFESNRVLFLPIESIFPNPSQPRRFFSQEGLEELAASIKEHGVLQPLSVRKVEGSYELVSGERRLRASKLAGLTEVPCILVKVDSEESSLLALVENLQRRDLDFVEEAAALARLIRTYGLSQEETARRIGKSQSAVANKLRLLRLSPDVLTLLRERGYTERHARALLRLGSDELQLQAARAVVEGGFTVSRTEEYVEAVLSPVPDKPTPKRKPTFLIKDVRFFLNTITRGLTMMKTAGVNAACERKETDDSILLTIRIPKAAS</sequence>
<evidence type="ECO:0000256" key="1">
    <source>
        <dbReference type="ARBA" id="ARBA00004453"/>
    </source>
</evidence>
<dbReference type="PANTHER" id="PTHR33375">
    <property type="entry name" value="CHROMOSOME-PARTITIONING PROTEIN PARB-RELATED"/>
    <property type="match status" value="1"/>
</dbReference>
<dbReference type="InterPro" id="IPR050336">
    <property type="entry name" value="Chromosome_partition/occlusion"/>
</dbReference>
<dbReference type="FunFam" id="1.10.10.2830:FF:000001">
    <property type="entry name" value="Chromosome partitioning protein ParB"/>
    <property type="match status" value="1"/>
</dbReference>
<reference evidence="6" key="1">
    <citation type="submission" date="2016-04" db="EMBL/GenBank/DDBJ databases">
        <authorList>
            <person name="Evans L.H."/>
            <person name="Alamgir A."/>
            <person name="Owens N."/>
            <person name="Weber N.D."/>
            <person name="Virtaneva K."/>
            <person name="Barbian K."/>
            <person name="Babar A."/>
            <person name="Rosenke K."/>
        </authorList>
    </citation>
    <scope>NUCLEOTIDE SEQUENCE</scope>
    <source>
        <strain evidence="6">86</strain>
    </source>
</reference>
<organism evidence="6">
    <name type="scientific">uncultured Eubacteriales bacterium</name>
    <dbReference type="NCBI Taxonomy" id="172733"/>
    <lineage>
        <taxon>Bacteria</taxon>
        <taxon>Bacillati</taxon>
        <taxon>Bacillota</taxon>
        <taxon>Clostridia</taxon>
        <taxon>Eubacteriales</taxon>
        <taxon>environmental samples</taxon>
    </lineage>
</organism>
<evidence type="ECO:0000256" key="4">
    <source>
        <dbReference type="ARBA" id="ARBA00023125"/>
    </source>
</evidence>
<dbReference type="InterPro" id="IPR036086">
    <property type="entry name" value="ParB/Sulfiredoxin_sf"/>
</dbReference>
<dbReference type="InterPro" id="IPR003115">
    <property type="entry name" value="ParB_N"/>
</dbReference>
<dbReference type="Gene3D" id="1.10.10.2830">
    <property type="match status" value="1"/>
</dbReference>
<dbReference type="Pfam" id="PF17762">
    <property type="entry name" value="HTH_ParB"/>
    <property type="match status" value="1"/>
</dbReference>
<dbReference type="PANTHER" id="PTHR33375:SF1">
    <property type="entry name" value="CHROMOSOME-PARTITIONING PROTEIN PARB-RELATED"/>
    <property type="match status" value="1"/>
</dbReference>
<comment type="subcellular location">
    <subcellularLocation>
        <location evidence="1">Cytoplasm</location>
        <location evidence="1">Nucleoid</location>
    </subcellularLocation>
</comment>
<evidence type="ECO:0000259" key="5">
    <source>
        <dbReference type="SMART" id="SM00470"/>
    </source>
</evidence>
<keyword evidence="4" id="KW-0238">DNA-binding</keyword>
<dbReference type="Pfam" id="PF02195">
    <property type="entry name" value="ParB_N"/>
    <property type="match status" value="1"/>
</dbReference>
<dbReference type="InterPro" id="IPR004437">
    <property type="entry name" value="ParB/RepB/Spo0J"/>
</dbReference>
<evidence type="ECO:0000256" key="2">
    <source>
        <dbReference type="ARBA" id="ARBA00006295"/>
    </source>
</evidence>
<dbReference type="SUPFAM" id="SSF110849">
    <property type="entry name" value="ParB/Sulfiredoxin"/>
    <property type="match status" value="1"/>
</dbReference>
<dbReference type="GO" id="GO:0009295">
    <property type="term" value="C:nucleoid"/>
    <property type="evidence" value="ECO:0007669"/>
    <property type="project" value="UniProtKB-SubCell"/>
</dbReference>
<dbReference type="InterPro" id="IPR041468">
    <property type="entry name" value="HTH_ParB/Spo0J"/>
</dbReference>
<dbReference type="GO" id="GO:0007059">
    <property type="term" value="P:chromosome segregation"/>
    <property type="evidence" value="ECO:0007669"/>
    <property type="project" value="UniProtKB-KW"/>
</dbReference>
<evidence type="ECO:0000256" key="3">
    <source>
        <dbReference type="ARBA" id="ARBA00022829"/>
    </source>
</evidence>
<dbReference type="FunFam" id="3.90.1530.30:FF:000001">
    <property type="entry name" value="Chromosome partitioning protein ParB"/>
    <property type="match status" value="1"/>
</dbReference>
<dbReference type="GO" id="GO:0005694">
    <property type="term" value="C:chromosome"/>
    <property type="evidence" value="ECO:0007669"/>
    <property type="project" value="TreeGrafter"/>
</dbReference>
<dbReference type="NCBIfam" id="TIGR00180">
    <property type="entry name" value="parB_part"/>
    <property type="match status" value="1"/>
</dbReference>
<proteinExistence type="inferred from homology"/>
<dbReference type="EMBL" id="FLUN01000002">
    <property type="protein sequence ID" value="SBW12568.1"/>
    <property type="molecule type" value="Genomic_DNA"/>
</dbReference>
<gene>
    <name evidence="6" type="primary">noc</name>
    <name evidence="6" type="ORF">KL86CLO1_20022</name>
</gene>